<accession>A0A7W2EHL8</accession>
<gene>
    <name evidence="2" type="ORF">H3H36_12055</name>
</gene>
<dbReference type="AlphaFoldDB" id="A0A7W2EHL8"/>
<evidence type="ECO:0000256" key="1">
    <source>
        <dbReference type="SAM" id="Phobius"/>
    </source>
</evidence>
<evidence type="ECO:0000313" key="3">
    <source>
        <dbReference type="Proteomes" id="UP000566711"/>
    </source>
</evidence>
<keyword evidence="1" id="KW-0812">Transmembrane</keyword>
<dbReference type="RefSeq" id="WP_182217795.1">
    <property type="nucleotide sequence ID" value="NZ_JACEZS010000009.1"/>
</dbReference>
<sequence>MIARRRPCRPARARQRGFTLIVALVMLLLITMLAMTSFNLGKSNLQVVANMQHRNEAIAAADQTLEEVISSTQFFTTPTDAVPSPCNGTPNTRCVDSNGDGKPDVTVAITPAPKCVKAQAIKNAALDLSKSEDVGCALGASQSFGVAGSVTGDSLCEDSVWEVHAVATDTVTEAAVEVTHGVAVRVAKDDVATSCP</sequence>
<protein>
    <recommendedName>
        <fullName evidence="4">Type 4 fimbrial biogenesis protein PilX N-terminal domain-containing protein</fullName>
    </recommendedName>
</protein>
<keyword evidence="1" id="KW-0472">Membrane</keyword>
<organism evidence="2 3">
    <name type="scientific">Rugamonas fusca</name>
    <dbReference type="NCBI Taxonomy" id="2758568"/>
    <lineage>
        <taxon>Bacteria</taxon>
        <taxon>Pseudomonadati</taxon>
        <taxon>Pseudomonadota</taxon>
        <taxon>Betaproteobacteria</taxon>
        <taxon>Burkholderiales</taxon>
        <taxon>Oxalobacteraceae</taxon>
        <taxon>Telluria group</taxon>
        <taxon>Rugamonas</taxon>
    </lineage>
</organism>
<keyword evidence="3" id="KW-1185">Reference proteome</keyword>
<evidence type="ECO:0008006" key="4">
    <source>
        <dbReference type="Google" id="ProtNLM"/>
    </source>
</evidence>
<feature type="transmembrane region" description="Helical" evidence="1">
    <location>
        <begin position="20"/>
        <end position="41"/>
    </location>
</feature>
<proteinExistence type="predicted"/>
<reference evidence="2 3" key="1">
    <citation type="submission" date="2020-07" db="EMBL/GenBank/DDBJ databases">
        <title>Novel species isolated from subtropical streams in China.</title>
        <authorList>
            <person name="Lu H."/>
        </authorList>
    </citation>
    <scope>NUCLEOTIDE SEQUENCE [LARGE SCALE GENOMIC DNA]</scope>
    <source>
        <strain evidence="2 3">FT3S</strain>
    </source>
</reference>
<comment type="caution">
    <text evidence="2">The sequence shown here is derived from an EMBL/GenBank/DDBJ whole genome shotgun (WGS) entry which is preliminary data.</text>
</comment>
<keyword evidence="1" id="KW-1133">Transmembrane helix</keyword>
<dbReference type="Proteomes" id="UP000566711">
    <property type="component" value="Unassembled WGS sequence"/>
</dbReference>
<dbReference type="EMBL" id="JACEZS010000009">
    <property type="protein sequence ID" value="MBA5606091.1"/>
    <property type="molecule type" value="Genomic_DNA"/>
</dbReference>
<evidence type="ECO:0000313" key="2">
    <source>
        <dbReference type="EMBL" id="MBA5606091.1"/>
    </source>
</evidence>
<name>A0A7W2EHL8_9BURK</name>